<dbReference type="GO" id="GO:0003676">
    <property type="term" value="F:nucleic acid binding"/>
    <property type="evidence" value="ECO:0007669"/>
    <property type="project" value="InterPro"/>
</dbReference>
<protein>
    <submittedName>
        <fullName evidence="2">Uncharacterized protein</fullName>
    </submittedName>
</protein>
<name>A0A3P7LUZ5_DIBLA</name>
<feature type="region of interest" description="Disordered" evidence="1">
    <location>
        <begin position="1"/>
        <end position="55"/>
    </location>
</feature>
<evidence type="ECO:0000313" key="2">
    <source>
        <dbReference type="EMBL" id="VDN15427.1"/>
    </source>
</evidence>
<accession>A0A3P7LUZ5</accession>
<dbReference type="OrthoDB" id="79455at2759"/>
<gene>
    <name evidence="2" type="ORF">DILT_LOCUS11258</name>
</gene>
<dbReference type="Proteomes" id="UP000281553">
    <property type="component" value="Unassembled WGS sequence"/>
</dbReference>
<evidence type="ECO:0000256" key="1">
    <source>
        <dbReference type="SAM" id="MobiDB-lite"/>
    </source>
</evidence>
<dbReference type="EMBL" id="UYRU01062477">
    <property type="protein sequence ID" value="VDN15427.1"/>
    <property type="molecule type" value="Genomic_DNA"/>
</dbReference>
<sequence length="244" mass="27571">METVLPSAEVSLVDTEKSGIHAENPSSELVPEHTKAEEVAPEECSIPKKETGDSDPYVVHIEEPEEDLDYDLKTESIVSKEAETCTDQGKVEKDVLKDSEDAASCILNLDGTEFNGTVIKVEVTDKEPVSSKALIQSAKDPISVKDVRKRAVRRRFRGELEHYWTQQGVIIGRRMRRHISHGRLTEPQDTYQDQRCLQLLEVWSTYDVLFNHPGHGLQHAFGCTVRHQLHLMLMILELSIEEGT</sequence>
<reference evidence="2 3" key="1">
    <citation type="submission" date="2018-11" db="EMBL/GenBank/DDBJ databases">
        <authorList>
            <consortium name="Pathogen Informatics"/>
        </authorList>
    </citation>
    <scope>NUCLEOTIDE SEQUENCE [LARGE SCALE GENOMIC DNA]</scope>
</reference>
<keyword evidence="3" id="KW-1185">Reference proteome</keyword>
<dbReference type="SUPFAM" id="SSF54928">
    <property type="entry name" value="RNA-binding domain, RBD"/>
    <property type="match status" value="1"/>
</dbReference>
<organism evidence="2 3">
    <name type="scientific">Dibothriocephalus latus</name>
    <name type="common">Fish tapeworm</name>
    <name type="synonym">Diphyllobothrium latum</name>
    <dbReference type="NCBI Taxonomy" id="60516"/>
    <lineage>
        <taxon>Eukaryota</taxon>
        <taxon>Metazoa</taxon>
        <taxon>Spiralia</taxon>
        <taxon>Lophotrochozoa</taxon>
        <taxon>Platyhelminthes</taxon>
        <taxon>Cestoda</taxon>
        <taxon>Eucestoda</taxon>
        <taxon>Diphyllobothriidea</taxon>
        <taxon>Diphyllobothriidae</taxon>
        <taxon>Dibothriocephalus</taxon>
    </lineage>
</organism>
<dbReference type="InterPro" id="IPR035979">
    <property type="entry name" value="RBD_domain_sf"/>
</dbReference>
<dbReference type="AlphaFoldDB" id="A0A3P7LUZ5"/>
<proteinExistence type="predicted"/>
<evidence type="ECO:0000313" key="3">
    <source>
        <dbReference type="Proteomes" id="UP000281553"/>
    </source>
</evidence>